<keyword evidence="4" id="KW-1185">Reference proteome</keyword>
<dbReference type="AlphaFoldDB" id="A0A1M5QNL4"/>
<proteinExistence type="predicted"/>
<organism evidence="3 4">
    <name type="scientific">Chryseolinea serpens</name>
    <dbReference type="NCBI Taxonomy" id="947013"/>
    <lineage>
        <taxon>Bacteria</taxon>
        <taxon>Pseudomonadati</taxon>
        <taxon>Bacteroidota</taxon>
        <taxon>Cytophagia</taxon>
        <taxon>Cytophagales</taxon>
        <taxon>Fulvivirgaceae</taxon>
        <taxon>Chryseolinea</taxon>
    </lineage>
</organism>
<feature type="chain" id="PRO_5012657731" evidence="2">
    <location>
        <begin position="18"/>
        <end position="124"/>
    </location>
</feature>
<reference evidence="3 4" key="1">
    <citation type="submission" date="2016-11" db="EMBL/GenBank/DDBJ databases">
        <authorList>
            <person name="Jaros S."/>
            <person name="Januszkiewicz K."/>
            <person name="Wedrychowicz H."/>
        </authorList>
    </citation>
    <scope>NUCLEOTIDE SEQUENCE [LARGE SCALE GENOMIC DNA]</scope>
    <source>
        <strain evidence="3 4">DSM 24574</strain>
    </source>
</reference>
<protein>
    <submittedName>
        <fullName evidence="3">Uncharacterized protein</fullName>
    </submittedName>
</protein>
<name>A0A1M5QNL4_9BACT</name>
<evidence type="ECO:0000256" key="2">
    <source>
        <dbReference type="SAM" id="SignalP"/>
    </source>
</evidence>
<accession>A0A1M5QNL4</accession>
<keyword evidence="2" id="KW-0732">Signal</keyword>
<feature type="signal peptide" evidence="2">
    <location>
        <begin position="1"/>
        <end position="17"/>
    </location>
</feature>
<evidence type="ECO:0000313" key="4">
    <source>
        <dbReference type="Proteomes" id="UP000184212"/>
    </source>
</evidence>
<evidence type="ECO:0000256" key="1">
    <source>
        <dbReference type="SAM" id="MobiDB-lite"/>
    </source>
</evidence>
<dbReference type="EMBL" id="FQWQ01000002">
    <property type="protein sequence ID" value="SHH15697.1"/>
    <property type="molecule type" value="Genomic_DNA"/>
</dbReference>
<gene>
    <name evidence="3" type="ORF">SAMN04488109_2924</name>
</gene>
<feature type="region of interest" description="Disordered" evidence="1">
    <location>
        <begin position="20"/>
        <end position="61"/>
    </location>
</feature>
<evidence type="ECO:0000313" key="3">
    <source>
        <dbReference type="EMBL" id="SHH15697.1"/>
    </source>
</evidence>
<sequence length="124" mass="13663">MFIAASALLFSITAAYAQTDTTRTKQSATPPAVSPQSSPTQQPQPAATPQPAQNYQRDMTLIQATDIPSGMRQTLQDPQYIGWEHSNIYKSNSNNGYMIQIKNGEETQSYRFDAQGKLIPSPKP</sequence>
<dbReference type="Proteomes" id="UP000184212">
    <property type="component" value="Unassembled WGS sequence"/>
</dbReference>
<dbReference type="STRING" id="947013.SAMN04488109_2924"/>
<feature type="compositionally biased region" description="Low complexity" evidence="1">
    <location>
        <begin position="26"/>
        <end position="53"/>
    </location>
</feature>